<sequence length="183" mass="20394">MKAEHVESDLSHVLFTKEEIAQKIQELAEQIDRDYEGRDVLLVGVLKGAVMVMADLTRALKGQYPMDWMAVSSYGSGTKSSGVVRILKDLDTDLHGKDVLIVEDIIDSGLTLSWLRTNLESRGPKSVEICALLRKPDAAKTAIDVKYVGWDIPNEFVVGYGLDFAEHYRNLECIATLAPHVYE</sequence>
<keyword evidence="7 15" id="KW-0328">Glycosyltransferase</keyword>
<evidence type="ECO:0000256" key="12">
    <source>
        <dbReference type="ARBA" id="ARBA00022842"/>
    </source>
</evidence>
<feature type="domain" description="Phosphoribosyltransferase" evidence="16">
    <location>
        <begin position="17"/>
        <end position="164"/>
    </location>
</feature>
<dbReference type="Proteomes" id="UP001501446">
    <property type="component" value="Unassembled WGS sequence"/>
</dbReference>
<dbReference type="Pfam" id="PF00156">
    <property type="entry name" value="Pribosyltran"/>
    <property type="match status" value="1"/>
</dbReference>
<evidence type="ECO:0000256" key="14">
    <source>
        <dbReference type="ARBA" id="ARBA00049402"/>
    </source>
</evidence>
<dbReference type="PANTHER" id="PTHR43340">
    <property type="entry name" value="HYPOXANTHINE-GUANINE PHOSPHORIBOSYLTRANSFERASE"/>
    <property type="match status" value="1"/>
</dbReference>
<keyword evidence="8 15" id="KW-0808">Transferase</keyword>
<gene>
    <name evidence="17" type="primary">hpt</name>
    <name evidence="17" type="ORF">GCM10025781_10700</name>
</gene>
<comment type="cofactor">
    <cofactor evidence="1 15">
        <name>Mg(2+)</name>
        <dbReference type="ChEBI" id="CHEBI:18420"/>
    </cofactor>
</comment>
<keyword evidence="9 15" id="KW-0479">Metal-binding</keyword>
<evidence type="ECO:0000256" key="9">
    <source>
        <dbReference type="ARBA" id="ARBA00022723"/>
    </source>
</evidence>
<evidence type="ECO:0000313" key="18">
    <source>
        <dbReference type="Proteomes" id="UP001501446"/>
    </source>
</evidence>
<dbReference type="InterPro" id="IPR005904">
    <property type="entry name" value="Hxn_phspho_trans"/>
</dbReference>
<comment type="pathway">
    <text evidence="3 15">Purine metabolism; IMP biosynthesis via salvage pathway; IMP from hypoxanthine: step 1/1.</text>
</comment>
<keyword evidence="10 15" id="KW-0660">Purine salvage</keyword>
<keyword evidence="11 15" id="KW-0547">Nucleotide-binding</keyword>
<dbReference type="InterPro" id="IPR000836">
    <property type="entry name" value="PRTase_dom"/>
</dbReference>
<reference evidence="18" key="1">
    <citation type="journal article" date="2019" name="Int. J. Syst. Evol. Microbiol.">
        <title>The Global Catalogue of Microorganisms (GCM) 10K type strain sequencing project: providing services to taxonomists for standard genome sequencing and annotation.</title>
        <authorList>
            <consortium name="The Broad Institute Genomics Platform"/>
            <consortium name="The Broad Institute Genome Sequencing Center for Infectious Disease"/>
            <person name="Wu L."/>
            <person name="Ma J."/>
        </authorList>
    </citation>
    <scope>NUCLEOTIDE SEQUENCE [LARGE SCALE GENOMIC DNA]</scope>
    <source>
        <strain evidence="18">JCM 18958</strain>
    </source>
</reference>
<dbReference type="GO" id="GO:0016757">
    <property type="term" value="F:glycosyltransferase activity"/>
    <property type="evidence" value="ECO:0007669"/>
    <property type="project" value="UniProtKB-KW"/>
</dbReference>
<accession>A0ABP8WTA5</accession>
<dbReference type="SUPFAM" id="SSF53271">
    <property type="entry name" value="PRTase-like"/>
    <property type="match status" value="1"/>
</dbReference>
<evidence type="ECO:0000256" key="2">
    <source>
        <dbReference type="ARBA" id="ARBA00004496"/>
    </source>
</evidence>
<evidence type="ECO:0000256" key="3">
    <source>
        <dbReference type="ARBA" id="ARBA00004669"/>
    </source>
</evidence>
<evidence type="ECO:0000256" key="11">
    <source>
        <dbReference type="ARBA" id="ARBA00022741"/>
    </source>
</evidence>
<protein>
    <recommendedName>
        <fullName evidence="15">Hypoxanthine phosphoribosyltransferase</fullName>
        <ecNumber evidence="15">2.4.2.8</ecNumber>
    </recommendedName>
</protein>
<dbReference type="InterPro" id="IPR050408">
    <property type="entry name" value="HGPRT"/>
</dbReference>
<comment type="caution">
    <text evidence="17">The sequence shown here is derived from an EMBL/GenBank/DDBJ whole genome shotgun (WGS) entry which is preliminary data.</text>
</comment>
<keyword evidence="12 15" id="KW-0460">Magnesium</keyword>
<evidence type="ECO:0000256" key="13">
    <source>
        <dbReference type="ARBA" id="ARBA00048811"/>
    </source>
</evidence>
<dbReference type="RefSeq" id="WP_303382623.1">
    <property type="nucleotide sequence ID" value="NZ_BAABLN010000010.1"/>
</dbReference>
<comment type="similarity">
    <text evidence="5 15">Belongs to the purine/pyrimidine phosphoribosyltransferase family.</text>
</comment>
<evidence type="ECO:0000256" key="1">
    <source>
        <dbReference type="ARBA" id="ARBA00001946"/>
    </source>
</evidence>
<dbReference type="EC" id="2.4.2.8" evidence="15"/>
<evidence type="ECO:0000256" key="15">
    <source>
        <dbReference type="RuleBase" id="RU364099"/>
    </source>
</evidence>
<dbReference type="EMBL" id="BAABLN010000010">
    <property type="protein sequence ID" value="GAA4694961.1"/>
    <property type="molecule type" value="Genomic_DNA"/>
</dbReference>
<dbReference type="NCBIfam" id="TIGR01203">
    <property type="entry name" value="HGPRTase"/>
    <property type="match status" value="1"/>
</dbReference>
<evidence type="ECO:0000259" key="16">
    <source>
        <dbReference type="Pfam" id="PF00156"/>
    </source>
</evidence>
<proteinExistence type="inferred from homology"/>
<dbReference type="Gene3D" id="3.40.50.2020">
    <property type="match status" value="1"/>
</dbReference>
<evidence type="ECO:0000256" key="6">
    <source>
        <dbReference type="ARBA" id="ARBA00022490"/>
    </source>
</evidence>
<organism evidence="17 18">
    <name type="scientific">Kocuria gwangalliensis</name>
    <dbReference type="NCBI Taxonomy" id="501592"/>
    <lineage>
        <taxon>Bacteria</taxon>
        <taxon>Bacillati</taxon>
        <taxon>Actinomycetota</taxon>
        <taxon>Actinomycetes</taxon>
        <taxon>Micrococcales</taxon>
        <taxon>Micrococcaceae</taxon>
        <taxon>Kocuria</taxon>
    </lineage>
</organism>
<comment type="catalytic activity">
    <reaction evidence="13">
        <text>GMP + diphosphate = guanine + 5-phospho-alpha-D-ribose 1-diphosphate</text>
        <dbReference type="Rhea" id="RHEA:25424"/>
        <dbReference type="ChEBI" id="CHEBI:16235"/>
        <dbReference type="ChEBI" id="CHEBI:33019"/>
        <dbReference type="ChEBI" id="CHEBI:58017"/>
        <dbReference type="ChEBI" id="CHEBI:58115"/>
        <dbReference type="EC" id="2.4.2.8"/>
    </reaction>
    <physiologicalReaction direction="right-to-left" evidence="13">
        <dbReference type="Rhea" id="RHEA:25426"/>
    </physiologicalReaction>
</comment>
<comment type="catalytic activity">
    <reaction evidence="14">
        <text>IMP + diphosphate = hypoxanthine + 5-phospho-alpha-D-ribose 1-diphosphate</text>
        <dbReference type="Rhea" id="RHEA:17973"/>
        <dbReference type="ChEBI" id="CHEBI:17368"/>
        <dbReference type="ChEBI" id="CHEBI:33019"/>
        <dbReference type="ChEBI" id="CHEBI:58017"/>
        <dbReference type="ChEBI" id="CHEBI:58053"/>
        <dbReference type="EC" id="2.4.2.8"/>
    </reaction>
    <physiologicalReaction direction="right-to-left" evidence="14">
        <dbReference type="Rhea" id="RHEA:17975"/>
    </physiologicalReaction>
</comment>
<evidence type="ECO:0000256" key="5">
    <source>
        <dbReference type="ARBA" id="ARBA00008391"/>
    </source>
</evidence>
<dbReference type="PANTHER" id="PTHR43340:SF1">
    <property type="entry name" value="HYPOXANTHINE PHOSPHORIBOSYLTRANSFERASE"/>
    <property type="match status" value="1"/>
</dbReference>
<keyword evidence="6 15" id="KW-0963">Cytoplasm</keyword>
<dbReference type="InterPro" id="IPR029057">
    <property type="entry name" value="PRTase-like"/>
</dbReference>
<dbReference type="CDD" id="cd06223">
    <property type="entry name" value="PRTases_typeI"/>
    <property type="match status" value="1"/>
</dbReference>
<keyword evidence="18" id="KW-1185">Reference proteome</keyword>
<evidence type="ECO:0000256" key="8">
    <source>
        <dbReference type="ARBA" id="ARBA00022679"/>
    </source>
</evidence>
<evidence type="ECO:0000256" key="10">
    <source>
        <dbReference type="ARBA" id="ARBA00022726"/>
    </source>
</evidence>
<evidence type="ECO:0000256" key="4">
    <source>
        <dbReference type="ARBA" id="ARBA00004676"/>
    </source>
</evidence>
<comment type="pathway">
    <text evidence="4">Purine metabolism; GMP biosynthesis via salvage pathway; GMP from guanine: step 1/1.</text>
</comment>
<evidence type="ECO:0000256" key="7">
    <source>
        <dbReference type="ARBA" id="ARBA00022676"/>
    </source>
</evidence>
<name>A0ABP8WTA5_9MICC</name>
<evidence type="ECO:0000313" key="17">
    <source>
        <dbReference type="EMBL" id="GAA4694961.1"/>
    </source>
</evidence>
<comment type="subcellular location">
    <subcellularLocation>
        <location evidence="2 15">Cytoplasm</location>
    </subcellularLocation>
</comment>